<evidence type="ECO:0000313" key="2">
    <source>
        <dbReference type="Proteomes" id="UP001251374"/>
    </source>
</evidence>
<gene>
    <name evidence="1" type="ORF">QC821_06255</name>
</gene>
<comment type="caution">
    <text evidence="1">The sequence shown here is derived from an EMBL/GenBank/DDBJ whole genome shotgun (WGS) entry which is preliminary data.</text>
</comment>
<accession>A0ABU1HBN6</accession>
<protein>
    <submittedName>
        <fullName evidence="1">Uncharacterized protein</fullName>
    </submittedName>
</protein>
<proteinExistence type="predicted"/>
<reference evidence="1 2" key="1">
    <citation type="submission" date="2023-04" db="EMBL/GenBank/DDBJ databases">
        <title>A long-awaited taxogenomic arrangement of the family Halomonadaceae.</title>
        <authorList>
            <person name="De La Haba R."/>
            <person name="Chuvochina M."/>
            <person name="Wittouck S."/>
            <person name="Arahal D.R."/>
            <person name="Sanchez-Porro C."/>
            <person name="Hugenholtz P."/>
            <person name="Ventosa A."/>
        </authorList>
    </citation>
    <scope>NUCLEOTIDE SEQUENCE [LARGE SCALE GENOMIC DNA]</scope>
    <source>
        <strain evidence="1 2">DSM 26770</strain>
    </source>
</reference>
<evidence type="ECO:0000313" key="1">
    <source>
        <dbReference type="EMBL" id="MDR5904873.1"/>
    </source>
</evidence>
<dbReference type="EMBL" id="JARWAM010000004">
    <property type="protein sequence ID" value="MDR5904873.1"/>
    <property type="molecule type" value="Genomic_DNA"/>
</dbReference>
<dbReference type="Proteomes" id="UP001251374">
    <property type="component" value="Unassembled WGS sequence"/>
</dbReference>
<organism evidence="1 2">
    <name type="scientific">Franzmannia qiaohouensis</name>
    <dbReference type="NCBI Taxonomy" id="1329370"/>
    <lineage>
        <taxon>Bacteria</taxon>
        <taxon>Pseudomonadati</taxon>
        <taxon>Pseudomonadota</taxon>
        <taxon>Gammaproteobacteria</taxon>
        <taxon>Oceanospirillales</taxon>
        <taxon>Halomonadaceae</taxon>
        <taxon>Franzmannia</taxon>
    </lineage>
</organism>
<dbReference type="RefSeq" id="WP_309718465.1">
    <property type="nucleotide sequence ID" value="NZ_JARWAM010000004.1"/>
</dbReference>
<keyword evidence="2" id="KW-1185">Reference proteome</keyword>
<name>A0ABU1HBN6_9GAMM</name>
<sequence length="499" mass="56542">MTVFVASALMGAGKTRGFIENIDPELNYILAVPTIELGKDIVASMNEAGVEYEVINSDENWKGSTKSRISRALTEGREGCVLVITHKALTMMETDGYLSYYLSEWTIIVDEVPNLNNCAQSRKIPFSTYDKLFKGLVQDHDDGRVAIAEGVPEYMLLDELKKSITAGIEPAKIMFSGLLEQMAGINRKKSKSEVQLVKGEDHYVVTVADYHDYTKIIDWCKEFHVMGNGVEKTLFYQYVVAQGYDIKESRFTPGPFKYKASVTLVPLFNTDRISKSKMELMDDGTKAKRFDETCLGWKAMKKAIEYHQNEKVLVQCFKWMKGKNRFPFDDYKNVIVTPFDSRGVNKYRNDYHRTVNVFHGNPDPIQARLETKMLAMMGIDIDEGRAAIEHERFIEPMAQHIARTSIRNGIEQEEGIVVVLPTVDVAKRIEEVLQVECEIDTSIMLNIPERAPSKVKLKKAERDQKMIELHSEGRTHKEIGEALGGVSTKTVQRALKKAA</sequence>